<dbReference type="AlphaFoldDB" id="A0A372IUG3"/>
<dbReference type="Proteomes" id="UP000264702">
    <property type="component" value="Unassembled WGS sequence"/>
</dbReference>
<keyword evidence="4" id="KW-1185">Reference proteome</keyword>
<protein>
    <submittedName>
        <fullName evidence="3">XRE family transcriptional regulator</fullName>
    </submittedName>
</protein>
<comment type="caution">
    <text evidence="3">The sequence shown here is derived from an EMBL/GenBank/DDBJ whole genome shotgun (WGS) entry which is preliminary data.</text>
</comment>
<dbReference type="Gene3D" id="1.10.260.40">
    <property type="entry name" value="lambda repressor-like DNA-binding domains"/>
    <property type="match status" value="1"/>
</dbReference>
<evidence type="ECO:0000313" key="3">
    <source>
        <dbReference type="EMBL" id="RFU18554.1"/>
    </source>
</evidence>
<evidence type="ECO:0000259" key="2">
    <source>
        <dbReference type="PROSITE" id="PS50943"/>
    </source>
</evidence>
<accession>A0A372IUG3</accession>
<dbReference type="InterPro" id="IPR010982">
    <property type="entry name" value="Lambda_DNA-bd_dom_sf"/>
</dbReference>
<feature type="region of interest" description="Disordered" evidence="1">
    <location>
        <begin position="40"/>
        <end position="68"/>
    </location>
</feature>
<reference evidence="3 4" key="1">
    <citation type="submission" date="2018-08" db="EMBL/GenBank/DDBJ databases">
        <title>Acidipila sp. 4G-K13, an acidobacterium isolated from forest soil.</title>
        <authorList>
            <person name="Gao Z.-H."/>
            <person name="Qiu L.-H."/>
        </authorList>
    </citation>
    <scope>NUCLEOTIDE SEQUENCE [LARGE SCALE GENOMIC DNA]</scope>
    <source>
        <strain evidence="3 4">4G-K13</strain>
    </source>
</reference>
<dbReference type="RefSeq" id="WP_117297849.1">
    <property type="nucleotide sequence ID" value="NZ_QVQT02000001.1"/>
</dbReference>
<dbReference type="Pfam" id="PF01381">
    <property type="entry name" value="HTH_3"/>
    <property type="match status" value="1"/>
</dbReference>
<feature type="domain" description="HTH cro/C1-type" evidence="2">
    <location>
        <begin position="35"/>
        <end position="89"/>
    </location>
</feature>
<dbReference type="InterPro" id="IPR001387">
    <property type="entry name" value="Cro/C1-type_HTH"/>
</dbReference>
<dbReference type="SUPFAM" id="SSF47413">
    <property type="entry name" value="lambda repressor-like DNA-binding domains"/>
    <property type="match status" value="1"/>
</dbReference>
<dbReference type="SMART" id="SM00530">
    <property type="entry name" value="HTH_XRE"/>
    <property type="match status" value="1"/>
</dbReference>
<name>A0A372IUG3_9BACT</name>
<proteinExistence type="predicted"/>
<dbReference type="CDD" id="cd00093">
    <property type="entry name" value="HTH_XRE"/>
    <property type="match status" value="1"/>
</dbReference>
<dbReference type="GO" id="GO:0003677">
    <property type="term" value="F:DNA binding"/>
    <property type="evidence" value="ECO:0007669"/>
    <property type="project" value="InterPro"/>
</dbReference>
<dbReference type="PROSITE" id="PS50943">
    <property type="entry name" value="HTH_CROC1"/>
    <property type="match status" value="1"/>
</dbReference>
<sequence length="100" mass="11530">MKTAWDNYLKQELRKPKVQQAYDEETRVLSIGLELASQRRRKGMTQAQVAEKIGTSAPQLSRTERRPENVNMRTLMRYAEAVGMNLDIRLVPKAARRKSA</sequence>
<evidence type="ECO:0000313" key="4">
    <source>
        <dbReference type="Proteomes" id="UP000264702"/>
    </source>
</evidence>
<gene>
    <name evidence="3" type="ORF">D0Y96_03125</name>
</gene>
<organism evidence="3 4">
    <name type="scientific">Paracidobacterium acidisoli</name>
    <dbReference type="NCBI Taxonomy" id="2303751"/>
    <lineage>
        <taxon>Bacteria</taxon>
        <taxon>Pseudomonadati</taxon>
        <taxon>Acidobacteriota</taxon>
        <taxon>Terriglobia</taxon>
        <taxon>Terriglobales</taxon>
        <taxon>Acidobacteriaceae</taxon>
        <taxon>Paracidobacterium</taxon>
    </lineage>
</organism>
<dbReference type="OrthoDB" id="428540at2"/>
<evidence type="ECO:0000256" key="1">
    <source>
        <dbReference type="SAM" id="MobiDB-lite"/>
    </source>
</evidence>
<dbReference type="EMBL" id="QVQT01000001">
    <property type="protein sequence ID" value="RFU18554.1"/>
    <property type="molecule type" value="Genomic_DNA"/>
</dbReference>